<dbReference type="Pfam" id="PF13458">
    <property type="entry name" value="Peripla_BP_6"/>
    <property type="match status" value="1"/>
</dbReference>
<dbReference type="SUPFAM" id="SSF53822">
    <property type="entry name" value="Periplasmic binding protein-like I"/>
    <property type="match status" value="1"/>
</dbReference>
<keyword evidence="4" id="KW-0029">Amino-acid transport</keyword>
<evidence type="ECO:0000313" key="7">
    <source>
        <dbReference type="EMBL" id="GES17528.1"/>
    </source>
</evidence>
<dbReference type="RefSeq" id="WP_170321238.1">
    <property type="nucleotide sequence ID" value="NZ_BAAAHM010000001.1"/>
</dbReference>
<evidence type="ECO:0000256" key="2">
    <source>
        <dbReference type="ARBA" id="ARBA00022448"/>
    </source>
</evidence>
<feature type="chain" id="PRO_5039124630" evidence="5">
    <location>
        <begin position="21"/>
        <end position="391"/>
    </location>
</feature>
<comment type="similarity">
    <text evidence="1">Belongs to the leucine-binding protein family.</text>
</comment>
<feature type="domain" description="Leucine-binding protein" evidence="6">
    <location>
        <begin position="38"/>
        <end position="369"/>
    </location>
</feature>
<keyword evidence="8" id="KW-1185">Reference proteome</keyword>
<gene>
    <name evidence="7" type="ORF">Aple_004230</name>
</gene>
<dbReference type="AlphaFoldDB" id="A0A5M3XHH1"/>
<evidence type="ECO:0000313" key="8">
    <source>
        <dbReference type="Proteomes" id="UP000377595"/>
    </source>
</evidence>
<sequence>MKQPMRVVATAIAAGAVALAAACGSSGGTADDSSGESIAIGVVIDKTGAQAAYGVPGLSGIQLAVDQVNADGGIDGKQIDLIVEDGTSDPTVAAAAARTLSSKTSVVIGTSSSAGCRAMQPILDRAKVLHFCLSPTNIEPTPYFFLSMAPVTDYVPATLPWLEDLGVHRIGFIGQDDASGDGYLSIFSYIAKNDPGQYEVVAEQRFTSGSTNLETQMTKLRDANPDLIVAGVSGSNIVPIAQAAKALGMTQPIWVGTGSASLDALQPLANDLPQGGLFANAFWVNISDDVEDSVPYADKVKSFAKAYTDKYGEQPPAAAGAAYDNTEMIINALKGGATSGPEIAKAIEGSSYTGVLGPYEFSADKHQGVTLPPVMMQYTGASGFELGFSGS</sequence>
<evidence type="ECO:0000256" key="4">
    <source>
        <dbReference type="ARBA" id="ARBA00022970"/>
    </source>
</evidence>
<dbReference type="InterPro" id="IPR028082">
    <property type="entry name" value="Peripla_BP_I"/>
</dbReference>
<evidence type="ECO:0000259" key="6">
    <source>
        <dbReference type="Pfam" id="PF13458"/>
    </source>
</evidence>
<dbReference type="PROSITE" id="PS51257">
    <property type="entry name" value="PROKAR_LIPOPROTEIN"/>
    <property type="match status" value="1"/>
</dbReference>
<dbReference type="PANTHER" id="PTHR30483">
    <property type="entry name" value="LEUCINE-SPECIFIC-BINDING PROTEIN"/>
    <property type="match status" value="1"/>
</dbReference>
<dbReference type="PANTHER" id="PTHR30483:SF38">
    <property type="entry name" value="BLR7848 PROTEIN"/>
    <property type="match status" value="1"/>
</dbReference>
<dbReference type="PRINTS" id="PR00337">
    <property type="entry name" value="LEUILEVALBP"/>
</dbReference>
<proteinExistence type="inferred from homology"/>
<dbReference type="InterPro" id="IPR028081">
    <property type="entry name" value="Leu-bd"/>
</dbReference>
<feature type="signal peptide" evidence="5">
    <location>
        <begin position="1"/>
        <end position="20"/>
    </location>
</feature>
<evidence type="ECO:0000256" key="5">
    <source>
        <dbReference type="SAM" id="SignalP"/>
    </source>
</evidence>
<keyword evidence="3 5" id="KW-0732">Signal</keyword>
<dbReference type="InterPro" id="IPR000709">
    <property type="entry name" value="Leu_Ile_Val-bd"/>
</dbReference>
<keyword evidence="2" id="KW-0813">Transport</keyword>
<dbReference type="EMBL" id="BLAF01000004">
    <property type="protein sequence ID" value="GES17528.1"/>
    <property type="molecule type" value="Genomic_DNA"/>
</dbReference>
<dbReference type="InterPro" id="IPR051010">
    <property type="entry name" value="BCAA_transport"/>
</dbReference>
<protein>
    <submittedName>
        <fullName evidence="7">Branched chain amino acid ABC transporter substrate-binding protein</fullName>
    </submittedName>
</protein>
<evidence type="ECO:0000256" key="3">
    <source>
        <dbReference type="ARBA" id="ARBA00022729"/>
    </source>
</evidence>
<organism evidence="7 8">
    <name type="scientific">Acrocarpospora pleiomorpha</name>
    <dbReference type="NCBI Taxonomy" id="90975"/>
    <lineage>
        <taxon>Bacteria</taxon>
        <taxon>Bacillati</taxon>
        <taxon>Actinomycetota</taxon>
        <taxon>Actinomycetes</taxon>
        <taxon>Streptosporangiales</taxon>
        <taxon>Streptosporangiaceae</taxon>
        <taxon>Acrocarpospora</taxon>
    </lineage>
</organism>
<dbReference type="Gene3D" id="3.40.50.2300">
    <property type="match status" value="2"/>
</dbReference>
<dbReference type="Proteomes" id="UP000377595">
    <property type="component" value="Unassembled WGS sequence"/>
</dbReference>
<comment type="caution">
    <text evidence="7">The sequence shown here is derived from an EMBL/GenBank/DDBJ whole genome shotgun (WGS) entry which is preliminary data.</text>
</comment>
<reference evidence="7 8" key="1">
    <citation type="submission" date="2019-10" db="EMBL/GenBank/DDBJ databases">
        <title>Whole genome shotgun sequence of Acrocarpospora pleiomorpha NBRC 16267.</title>
        <authorList>
            <person name="Ichikawa N."/>
            <person name="Kimura A."/>
            <person name="Kitahashi Y."/>
            <person name="Komaki H."/>
            <person name="Oguchi A."/>
        </authorList>
    </citation>
    <scope>NUCLEOTIDE SEQUENCE [LARGE SCALE GENOMIC DNA]</scope>
    <source>
        <strain evidence="7 8">NBRC 16267</strain>
    </source>
</reference>
<evidence type="ECO:0000256" key="1">
    <source>
        <dbReference type="ARBA" id="ARBA00010062"/>
    </source>
</evidence>
<dbReference type="GO" id="GO:0006865">
    <property type="term" value="P:amino acid transport"/>
    <property type="evidence" value="ECO:0007669"/>
    <property type="project" value="UniProtKB-KW"/>
</dbReference>
<accession>A0A5M3XHH1</accession>
<name>A0A5M3XHH1_9ACTN</name>